<keyword evidence="5 11" id="KW-0812">Transmembrane</keyword>
<dbReference type="GO" id="GO:0071763">
    <property type="term" value="P:nuclear membrane organization"/>
    <property type="evidence" value="ECO:0007669"/>
    <property type="project" value="TreeGrafter"/>
</dbReference>
<evidence type="ECO:0000256" key="11">
    <source>
        <dbReference type="SAM" id="Phobius"/>
    </source>
</evidence>
<feature type="transmembrane region" description="Helical" evidence="11">
    <location>
        <begin position="20"/>
        <end position="36"/>
    </location>
</feature>
<gene>
    <name evidence="12" type="ORF">TSPGSL018_28787</name>
</gene>
<dbReference type="GO" id="GO:0005789">
    <property type="term" value="C:endoplasmic reticulum membrane"/>
    <property type="evidence" value="ECO:0007669"/>
    <property type="project" value="UniProtKB-SubCell"/>
</dbReference>
<dbReference type="Pfam" id="PF07787">
    <property type="entry name" value="TMEM43"/>
    <property type="match status" value="1"/>
</dbReference>
<feature type="non-terminal residue" evidence="12">
    <location>
        <position position="269"/>
    </location>
</feature>
<evidence type="ECO:0000256" key="10">
    <source>
        <dbReference type="SAM" id="MobiDB-lite"/>
    </source>
</evidence>
<dbReference type="EMBL" id="GBEZ01026727">
    <property type="protein sequence ID" value="JAC60507.1"/>
    <property type="molecule type" value="Transcribed_RNA"/>
</dbReference>
<reference evidence="12" key="1">
    <citation type="submission" date="2014-05" db="EMBL/GenBank/DDBJ databases">
        <title>The transcriptome of the halophilic microalga Tetraselmis sp. GSL018 isolated from the Great Salt Lake, Utah.</title>
        <authorList>
            <person name="Jinkerson R.E."/>
            <person name="D'Adamo S."/>
            <person name="Posewitz M.C."/>
        </authorList>
    </citation>
    <scope>NUCLEOTIDE SEQUENCE</scope>
    <source>
        <strain evidence="12">GSL018</strain>
    </source>
</reference>
<protein>
    <submittedName>
        <fullName evidence="12">Uncharacterized protein</fullName>
    </submittedName>
</protein>
<evidence type="ECO:0000256" key="6">
    <source>
        <dbReference type="ARBA" id="ARBA00022824"/>
    </source>
</evidence>
<dbReference type="PANTHER" id="PTHR13416">
    <property type="match status" value="1"/>
</dbReference>
<organism evidence="12">
    <name type="scientific">Tetraselmis sp. GSL018</name>
    <dbReference type="NCBI Taxonomy" id="582737"/>
    <lineage>
        <taxon>Eukaryota</taxon>
        <taxon>Viridiplantae</taxon>
        <taxon>Chlorophyta</taxon>
        <taxon>core chlorophytes</taxon>
        <taxon>Chlorodendrophyceae</taxon>
        <taxon>Chlorodendrales</taxon>
        <taxon>Chlorodendraceae</taxon>
        <taxon>Tetraselmis</taxon>
    </lineage>
</organism>
<dbReference type="InterPro" id="IPR012430">
    <property type="entry name" value="TMEM43_fam"/>
</dbReference>
<feature type="compositionally biased region" description="Basic and acidic residues" evidence="10">
    <location>
        <begin position="213"/>
        <end position="222"/>
    </location>
</feature>
<evidence type="ECO:0000256" key="5">
    <source>
        <dbReference type="ARBA" id="ARBA00022692"/>
    </source>
</evidence>
<dbReference type="AlphaFoldDB" id="A0A061QIW3"/>
<keyword evidence="9" id="KW-0539">Nucleus</keyword>
<sequence length="269" mass="29578">MADSEDACEASGSSLKPLSPAYGLALVVCSLPFLWWNEQRYISTWRVLDEASRLVVDAPCNAALEDNYGRLLHVTCGLQTEGGPPIDTIGVEAPAGKALLERGRSMLQWEEDEEKDERRDADWHRKIVRRFRYRQVWSSERIDSSLFRHPDSCMHGGSLVPCRNPPWPADLQGGSKFWADTVKAGAFRLPAQLREKIPADEPFPPPLGTYHGSEGRVYRRDPSGLSTVEPGRPPAVGDIRLEYTVNGADAVSVLGAQVYSPAGGATFGS</sequence>
<evidence type="ECO:0000256" key="7">
    <source>
        <dbReference type="ARBA" id="ARBA00022989"/>
    </source>
</evidence>
<evidence type="ECO:0000256" key="4">
    <source>
        <dbReference type="ARBA" id="ARBA00006627"/>
    </source>
</evidence>
<evidence type="ECO:0000256" key="8">
    <source>
        <dbReference type="ARBA" id="ARBA00023136"/>
    </source>
</evidence>
<keyword evidence="6" id="KW-0256">Endoplasmic reticulum</keyword>
<comment type="similarity">
    <text evidence="4">Belongs to the TMEM43 family.</text>
</comment>
<keyword evidence="7 11" id="KW-1133">Transmembrane helix</keyword>
<evidence type="ECO:0000256" key="3">
    <source>
        <dbReference type="ARBA" id="ARBA00004586"/>
    </source>
</evidence>
<accession>A0A061QIW3</accession>
<evidence type="ECO:0000256" key="2">
    <source>
        <dbReference type="ARBA" id="ARBA00004259"/>
    </source>
</evidence>
<comment type="subcellular location">
    <subcellularLocation>
        <location evidence="1">Endomembrane system</location>
        <topology evidence="1">Multi-pass membrane protein</topology>
    </subcellularLocation>
    <subcellularLocation>
        <location evidence="3">Endoplasmic reticulum membrane</location>
    </subcellularLocation>
    <subcellularLocation>
        <location evidence="2">Nucleus envelope</location>
    </subcellularLocation>
</comment>
<dbReference type="PANTHER" id="PTHR13416:SF2">
    <property type="entry name" value="TRANSMEMBRANE PROTEIN 43"/>
    <property type="match status" value="1"/>
</dbReference>
<dbReference type="GO" id="GO:0006629">
    <property type="term" value="P:lipid metabolic process"/>
    <property type="evidence" value="ECO:0007669"/>
    <property type="project" value="TreeGrafter"/>
</dbReference>
<keyword evidence="8 11" id="KW-0472">Membrane</keyword>
<dbReference type="GO" id="GO:0005637">
    <property type="term" value="C:nuclear inner membrane"/>
    <property type="evidence" value="ECO:0007669"/>
    <property type="project" value="TreeGrafter"/>
</dbReference>
<evidence type="ECO:0000313" key="12">
    <source>
        <dbReference type="EMBL" id="JAC60507.1"/>
    </source>
</evidence>
<name>A0A061QIW3_9CHLO</name>
<evidence type="ECO:0000256" key="1">
    <source>
        <dbReference type="ARBA" id="ARBA00004127"/>
    </source>
</evidence>
<evidence type="ECO:0000256" key="9">
    <source>
        <dbReference type="ARBA" id="ARBA00023242"/>
    </source>
</evidence>
<feature type="region of interest" description="Disordered" evidence="10">
    <location>
        <begin position="197"/>
        <end position="233"/>
    </location>
</feature>
<proteinExistence type="inferred from homology"/>